<evidence type="ECO:0000313" key="1">
    <source>
        <dbReference type="EMBL" id="CAK1550435.1"/>
    </source>
</evidence>
<dbReference type="Proteomes" id="UP001497472">
    <property type="component" value="Unassembled WGS sequence"/>
</dbReference>
<accession>A0AAV1JM37</accession>
<dbReference type="EMBL" id="CAVLEF010000082">
    <property type="protein sequence ID" value="CAK1550435.1"/>
    <property type="molecule type" value="Genomic_DNA"/>
</dbReference>
<dbReference type="AlphaFoldDB" id="A0AAV1JM37"/>
<reference evidence="1 2" key="1">
    <citation type="submission" date="2023-11" db="EMBL/GenBank/DDBJ databases">
        <authorList>
            <person name="Okamura Y."/>
        </authorList>
    </citation>
    <scope>NUCLEOTIDE SEQUENCE [LARGE SCALE GENOMIC DNA]</scope>
</reference>
<protein>
    <submittedName>
        <fullName evidence="1">Uncharacterized protein</fullName>
    </submittedName>
</protein>
<evidence type="ECO:0000313" key="2">
    <source>
        <dbReference type="Proteomes" id="UP001497472"/>
    </source>
</evidence>
<comment type="caution">
    <text evidence="1">The sequence shown here is derived from an EMBL/GenBank/DDBJ whole genome shotgun (WGS) entry which is preliminary data.</text>
</comment>
<organism evidence="1 2">
    <name type="scientific">Leptosia nina</name>
    <dbReference type="NCBI Taxonomy" id="320188"/>
    <lineage>
        <taxon>Eukaryota</taxon>
        <taxon>Metazoa</taxon>
        <taxon>Ecdysozoa</taxon>
        <taxon>Arthropoda</taxon>
        <taxon>Hexapoda</taxon>
        <taxon>Insecta</taxon>
        <taxon>Pterygota</taxon>
        <taxon>Neoptera</taxon>
        <taxon>Endopterygota</taxon>
        <taxon>Lepidoptera</taxon>
        <taxon>Glossata</taxon>
        <taxon>Ditrysia</taxon>
        <taxon>Papilionoidea</taxon>
        <taxon>Pieridae</taxon>
        <taxon>Pierinae</taxon>
        <taxon>Leptosia</taxon>
    </lineage>
</organism>
<sequence length="77" mass="8357">MAPISRAKEINIKNILDRLAIEAKMPPCGSAHIPDVDVRVRPSAILLPVEKNKRESAANGAALERFMATRRRPGAVG</sequence>
<proteinExistence type="predicted"/>
<gene>
    <name evidence="1" type="ORF">LNINA_LOCUS9662</name>
</gene>
<keyword evidence="2" id="KW-1185">Reference proteome</keyword>
<name>A0AAV1JM37_9NEOP</name>